<reference evidence="5" key="1">
    <citation type="journal article" date="2023" name="Commun. Biol.">
        <title>Genome analysis of Parmales, the sister group of diatoms, reveals the evolutionary specialization of diatoms from phago-mixotrophs to photoautotrophs.</title>
        <authorList>
            <person name="Ban H."/>
            <person name="Sato S."/>
            <person name="Yoshikawa S."/>
            <person name="Yamada K."/>
            <person name="Nakamura Y."/>
            <person name="Ichinomiya M."/>
            <person name="Sato N."/>
            <person name="Blanc-Mathieu R."/>
            <person name="Endo H."/>
            <person name="Kuwata A."/>
            <person name="Ogata H."/>
        </authorList>
    </citation>
    <scope>NUCLEOTIDE SEQUENCE [LARGE SCALE GENOMIC DNA]</scope>
</reference>
<feature type="signal peptide" evidence="3">
    <location>
        <begin position="1"/>
        <end position="24"/>
    </location>
</feature>
<evidence type="ECO:0000313" key="4">
    <source>
        <dbReference type="EMBL" id="GMI46342.1"/>
    </source>
</evidence>
<evidence type="ECO:0000256" key="3">
    <source>
        <dbReference type="SAM" id="SignalP"/>
    </source>
</evidence>
<gene>
    <name evidence="4" type="ORF">TrCOL_g3367</name>
</gene>
<evidence type="ECO:0000313" key="5">
    <source>
        <dbReference type="Proteomes" id="UP001165065"/>
    </source>
</evidence>
<keyword evidence="2" id="KW-0472">Membrane</keyword>
<evidence type="ECO:0000256" key="2">
    <source>
        <dbReference type="SAM" id="Phobius"/>
    </source>
</evidence>
<feature type="chain" id="PRO_5040941218" evidence="3">
    <location>
        <begin position="25"/>
        <end position="479"/>
    </location>
</feature>
<organism evidence="4 5">
    <name type="scientific">Triparma columacea</name>
    <dbReference type="NCBI Taxonomy" id="722753"/>
    <lineage>
        <taxon>Eukaryota</taxon>
        <taxon>Sar</taxon>
        <taxon>Stramenopiles</taxon>
        <taxon>Ochrophyta</taxon>
        <taxon>Bolidophyceae</taxon>
        <taxon>Parmales</taxon>
        <taxon>Triparmaceae</taxon>
        <taxon>Triparma</taxon>
    </lineage>
</organism>
<name>A0A9W7GIP4_9STRA</name>
<feature type="region of interest" description="Disordered" evidence="1">
    <location>
        <begin position="28"/>
        <end position="82"/>
    </location>
</feature>
<comment type="caution">
    <text evidence="4">The sequence shown here is derived from an EMBL/GenBank/DDBJ whole genome shotgun (WGS) entry which is preliminary data.</text>
</comment>
<evidence type="ECO:0000256" key="1">
    <source>
        <dbReference type="SAM" id="MobiDB-lite"/>
    </source>
</evidence>
<dbReference type="EMBL" id="BRYA01000294">
    <property type="protein sequence ID" value="GMI46342.1"/>
    <property type="molecule type" value="Genomic_DNA"/>
</dbReference>
<keyword evidence="2" id="KW-1133">Transmembrane helix</keyword>
<dbReference type="OrthoDB" id="190924at2759"/>
<feature type="transmembrane region" description="Helical" evidence="2">
    <location>
        <begin position="457"/>
        <end position="478"/>
    </location>
</feature>
<dbReference type="Proteomes" id="UP001165065">
    <property type="component" value="Unassembled WGS sequence"/>
</dbReference>
<dbReference type="AlphaFoldDB" id="A0A9W7GIP4"/>
<keyword evidence="3" id="KW-0732">Signal</keyword>
<keyword evidence="2" id="KW-0812">Transmembrane</keyword>
<proteinExistence type="predicted"/>
<feature type="compositionally biased region" description="Basic and acidic residues" evidence="1">
    <location>
        <begin position="62"/>
        <end position="73"/>
    </location>
</feature>
<keyword evidence="5" id="KW-1185">Reference proteome</keyword>
<accession>A0A9W7GIP4</accession>
<protein>
    <submittedName>
        <fullName evidence="4">Uncharacterized protein</fullName>
    </submittedName>
</protein>
<sequence>MVCFEKTFILALFSAAVIAGNVAATTFADDRPAGDAGTGDNFEGVGSNRQGWVGGWVGGGEKSVRGERAREGGGDNSRGGEEDEFFIDPIISQGSPSYRLNKIIEGLKRRIAESSNQGSNCMEVGGGYSPKYSLCEGCMVSNALQCVEDMRTNASANVRGGCDLQSMMVEPQPECCTKFGFPDTGVKIAPETSAYNDALLCLERSDCKCYGGGLDCAEDDQHDIYTNLQAECWSHTVHQDCRTSCSIWIHDGAEPIGDITTGDCQEWDPDEPSQGGCWEYFDPPTPPKYKYDLPQCAKGTENYDRWRDGGVIVNGRVEVKAQYDWWYCWYTAHCLFPDGRRKYPPLAHEDTGELLTAQNCTTNPCVEVYGKACSPEQQAEHDNNIAAGITPDFDCMPGGIPTYCDTSVDTTFLADGTVVQTPRGILIPPDTVTKNEDIDCKVDIFACLPTKSAGPGAWWGGWLLAGLCFGAVNLAVVFV</sequence>
<feature type="compositionally biased region" description="Gly residues" evidence="1">
    <location>
        <begin position="52"/>
        <end position="61"/>
    </location>
</feature>